<gene>
    <name evidence="1" type="ORF">Cboi01_000006500</name>
</gene>
<comment type="caution">
    <text evidence="1">The sequence shown here is derived from an EMBL/GenBank/DDBJ whole genome shotgun (WGS) entry which is preliminary data.</text>
</comment>
<accession>A0ACB5TDN8</accession>
<keyword evidence="2" id="KW-1185">Reference proteome</keyword>
<name>A0ACB5TDN8_CANBO</name>
<dbReference type="Proteomes" id="UP001165101">
    <property type="component" value="Unassembled WGS sequence"/>
</dbReference>
<proteinExistence type="predicted"/>
<evidence type="ECO:0000313" key="2">
    <source>
        <dbReference type="Proteomes" id="UP001165101"/>
    </source>
</evidence>
<reference evidence="1" key="1">
    <citation type="submission" date="2023-04" db="EMBL/GenBank/DDBJ databases">
        <title>Candida boidinii NBRC 1967.</title>
        <authorList>
            <person name="Ichikawa N."/>
            <person name="Sato H."/>
            <person name="Tonouchi N."/>
        </authorList>
    </citation>
    <scope>NUCLEOTIDE SEQUENCE</scope>
    <source>
        <strain evidence="1">NBRC 1967</strain>
    </source>
</reference>
<protein>
    <submittedName>
        <fullName evidence="1">Unnamed protein product</fullName>
    </submittedName>
</protein>
<organism evidence="1 2">
    <name type="scientific">Candida boidinii</name>
    <name type="common">Yeast</name>
    <dbReference type="NCBI Taxonomy" id="5477"/>
    <lineage>
        <taxon>Eukaryota</taxon>
        <taxon>Fungi</taxon>
        <taxon>Dikarya</taxon>
        <taxon>Ascomycota</taxon>
        <taxon>Saccharomycotina</taxon>
        <taxon>Pichiomycetes</taxon>
        <taxon>Pichiales</taxon>
        <taxon>Pichiaceae</taxon>
        <taxon>Ogataea</taxon>
        <taxon>Ogataea/Candida clade</taxon>
    </lineage>
</organism>
<sequence>MLPIKFKAGRVTYDEETNSCTPSPIKGEITIKESEEGPGFYSFAWQSRDKTAGSNNTAEDFLLIAGDVTWKKVKSCKTGRVYMLTFLSSGAKHLFWMQDISEDEDDLSKDTDKDIKINESIHQILDEEL</sequence>
<evidence type="ECO:0000313" key="1">
    <source>
        <dbReference type="EMBL" id="GME86881.1"/>
    </source>
</evidence>
<dbReference type="EMBL" id="BSXV01000013">
    <property type="protein sequence ID" value="GME86881.1"/>
    <property type="molecule type" value="Genomic_DNA"/>
</dbReference>